<dbReference type="InterPro" id="IPR012337">
    <property type="entry name" value="RNaseH-like_sf"/>
</dbReference>
<gene>
    <name evidence="2" type="ORF">FGG08_007653</name>
</gene>
<comment type="caution">
    <text evidence="2">The sequence shown here is derived from an EMBL/GenBank/DDBJ whole genome shotgun (WGS) entry which is preliminary data.</text>
</comment>
<dbReference type="Pfam" id="PF01609">
    <property type="entry name" value="DDE_Tnp_1"/>
    <property type="match status" value="1"/>
</dbReference>
<evidence type="ECO:0000313" key="3">
    <source>
        <dbReference type="Proteomes" id="UP000698800"/>
    </source>
</evidence>
<protein>
    <recommendedName>
        <fullName evidence="1">Transposase IS4-like domain-containing protein</fullName>
    </recommendedName>
</protein>
<dbReference type="EMBL" id="JAGHQL010000448">
    <property type="protein sequence ID" value="KAH0533586.1"/>
    <property type="molecule type" value="Genomic_DNA"/>
</dbReference>
<reference evidence="2" key="1">
    <citation type="submission" date="2021-03" db="EMBL/GenBank/DDBJ databases">
        <title>Comparative genomics and phylogenomic investigation of the class Geoglossomycetes provide insights into ecological specialization and systematics.</title>
        <authorList>
            <person name="Melie T."/>
            <person name="Pirro S."/>
            <person name="Miller A.N."/>
            <person name="Quandt A."/>
        </authorList>
    </citation>
    <scope>NUCLEOTIDE SEQUENCE</scope>
    <source>
        <strain evidence="2">GBOQ0MN5Z8</strain>
    </source>
</reference>
<evidence type="ECO:0000259" key="1">
    <source>
        <dbReference type="Pfam" id="PF01609"/>
    </source>
</evidence>
<dbReference type="SUPFAM" id="SSF53098">
    <property type="entry name" value="Ribonuclease H-like"/>
    <property type="match status" value="1"/>
</dbReference>
<dbReference type="AlphaFoldDB" id="A0A9P8HTG2"/>
<name>A0A9P8HTG2_9PEZI</name>
<organism evidence="2 3">
    <name type="scientific">Glutinoglossum americanum</name>
    <dbReference type="NCBI Taxonomy" id="1670608"/>
    <lineage>
        <taxon>Eukaryota</taxon>
        <taxon>Fungi</taxon>
        <taxon>Dikarya</taxon>
        <taxon>Ascomycota</taxon>
        <taxon>Pezizomycotina</taxon>
        <taxon>Geoglossomycetes</taxon>
        <taxon>Geoglossales</taxon>
        <taxon>Geoglossaceae</taxon>
        <taxon>Glutinoglossum</taxon>
    </lineage>
</organism>
<dbReference type="GO" id="GO:0006313">
    <property type="term" value="P:DNA transposition"/>
    <property type="evidence" value="ECO:0007669"/>
    <property type="project" value="InterPro"/>
</dbReference>
<dbReference type="InterPro" id="IPR002559">
    <property type="entry name" value="Transposase_11"/>
</dbReference>
<accession>A0A9P8HTG2</accession>
<keyword evidence="3" id="KW-1185">Reference proteome</keyword>
<evidence type="ECO:0000313" key="2">
    <source>
        <dbReference type="EMBL" id="KAH0533586.1"/>
    </source>
</evidence>
<dbReference type="GO" id="GO:0003677">
    <property type="term" value="F:DNA binding"/>
    <property type="evidence" value="ECO:0007669"/>
    <property type="project" value="InterPro"/>
</dbReference>
<dbReference type="Gene3D" id="3.90.350.10">
    <property type="entry name" value="Transposase Inhibitor Protein From Tn5, Chain A, domain 1"/>
    <property type="match status" value="1"/>
</dbReference>
<feature type="domain" description="Transposase IS4-like" evidence="1">
    <location>
        <begin position="224"/>
        <end position="405"/>
    </location>
</feature>
<dbReference type="Proteomes" id="UP000698800">
    <property type="component" value="Unassembled WGS sequence"/>
</dbReference>
<proteinExistence type="predicted"/>
<feature type="non-terminal residue" evidence="2">
    <location>
        <position position="406"/>
    </location>
</feature>
<sequence length="406" mass="46680">MALPHNPILRRSSMQEFDAFRNSSQPLSPDFATLPNTALAADVRERLQQFLAPLLILLDRCLDKRLVRTVAATLYAILLLRHRSHGLLLSELGAYLLSPDKAPAGTKRLSNLLRSSKWSSALLEQYLWQQAVHHGQQLEAEGQLPLLLWDESVIEKPESRKRPDLCPVRSSKATRLARSRPGPPQRPTFVNGLQWVSLLLIGQKGAPTVAAMRWFTTRGERQTDARTVQVGLLMQCVRQWKRRVLHVFDRGYAGTPWITACLENQVRFLMRWPKRFKLVDAQEQERAAWQILRGQPTWEERVVFDTVQNRARLLGVLALLVHHPEWEQPLWLVCARPKGGKGNKGQEPWLLLTTEPVFDADAAFALVLAYARRWQVELAFRFGKSELAMESPRVWTWERREKLLLL</sequence>
<dbReference type="GO" id="GO:0004803">
    <property type="term" value="F:transposase activity"/>
    <property type="evidence" value="ECO:0007669"/>
    <property type="project" value="InterPro"/>
</dbReference>